<dbReference type="PANTHER" id="PTHR43394:SF27">
    <property type="entry name" value="ATP-DEPENDENT TRANSLOCASE ABCB1-LIKE"/>
    <property type="match status" value="1"/>
</dbReference>
<keyword evidence="10 12" id="KW-0472">Membrane</keyword>
<dbReference type="SMART" id="SM00382">
    <property type="entry name" value="AAA"/>
    <property type="match status" value="2"/>
</dbReference>
<dbReference type="InterPro" id="IPR039421">
    <property type="entry name" value="Type_1_exporter"/>
</dbReference>
<feature type="transmembrane region" description="Helical" evidence="12">
    <location>
        <begin position="201"/>
        <end position="224"/>
    </location>
</feature>
<keyword evidence="8" id="KW-0067">ATP-binding</keyword>
<protein>
    <submittedName>
        <fullName evidence="15">Uncharacterized protein</fullName>
    </submittedName>
</protein>
<evidence type="ECO:0000256" key="11">
    <source>
        <dbReference type="ARBA" id="ARBA00023180"/>
    </source>
</evidence>
<evidence type="ECO:0000313" key="15">
    <source>
        <dbReference type="EMBL" id="CAF0958833.1"/>
    </source>
</evidence>
<feature type="domain" description="ABC transmembrane type-1" evidence="14">
    <location>
        <begin position="127"/>
        <end position="261"/>
    </location>
</feature>
<keyword evidence="9 12" id="KW-1133">Transmembrane helix</keyword>
<dbReference type="EMBL" id="CAJNON010000096">
    <property type="protein sequence ID" value="CAF0958833.1"/>
    <property type="molecule type" value="Genomic_DNA"/>
</dbReference>
<dbReference type="Pfam" id="PF00005">
    <property type="entry name" value="ABC_tran"/>
    <property type="match status" value="2"/>
</dbReference>
<dbReference type="InterPro" id="IPR017871">
    <property type="entry name" value="ABC_transporter-like_CS"/>
</dbReference>
<feature type="transmembrane region" description="Helical" evidence="12">
    <location>
        <begin position="835"/>
        <end position="856"/>
    </location>
</feature>
<dbReference type="Gene3D" id="2.130.10.130">
    <property type="entry name" value="Integrin alpha, N-terminal"/>
    <property type="match status" value="1"/>
</dbReference>
<feature type="transmembrane region" description="Helical" evidence="12">
    <location>
        <begin position="608"/>
        <end position="631"/>
    </location>
</feature>
<dbReference type="GO" id="GO:0090374">
    <property type="term" value="P:oligopeptide export from mitochondrion"/>
    <property type="evidence" value="ECO:0007669"/>
    <property type="project" value="TreeGrafter"/>
</dbReference>
<feature type="transmembrane region" description="Helical" evidence="12">
    <location>
        <begin position="1308"/>
        <end position="1332"/>
    </location>
</feature>
<dbReference type="CDD" id="cd03249">
    <property type="entry name" value="ABC_MTABC3_MDL1_MDL2"/>
    <property type="match status" value="1"/>
</dbReference>
<reference evidence="15" key="1">
    <citation type="submission" date="2021-02" db="EMBL/GenBank/DDBJ databases">
        <authorList>
            <person name="Nowell W R."/>
        </authorList>
    </citation>
    <scope>NUCLEOTIDE SEQUENCE</scope>
</reference>
<gene>
    <name evidence="15" type="ORF">VCS650_LOCUS12486</name>
</gene>
<evidence type="ECO:0000256" key="3">
    <source>
        <dbReference type="ARBA" id="ARBA00022448"/>
    </source>
</evidence>
<dbReference type="PROSITE" id="PS50893">
    <property type="entry name" value="ABC_TRANSPORTER_2"/>
    <property type="match status" value="2"/>
</dbReference>
<dbReference type="PANTHER" id="PTHR43394">
    <property type="entry name" value="ATP-DEPENDENT PERMEASE MDL1, MITOCHONDRIAL"/>
    <property type="match status" value="1"/>
</dbReference>
<evidence type="ECO:0000313" key="16">
    <source>
        <dbReference type="Proteomes" id="UP000663891"/>
    </source>
</evidence>
<dbReference type="InterPro" id="IPR011527">
    <property type="entry name" value="ABC1_TM_dom"/>
</dbReference>
<comment type="subcellular location">
    <subcellularLocation>
        <location evidence="1">Cell membrane</location>
        <topology evidence="1">Multi-pass membrane protein</topology>
    </subcellularLocation>
</comment>
<evidence type="ECO:0000256" key="8">
    <source>
        <dbReference type="ARBA" id="ARBA00022840"/>
    </source>
</evidence>
<proteinExistence type="inferred from homology"/>
<dbReference type="Pfam" id="PF00664">
    <property type="entry name" value="ABC_membrane"/>
    <property type="match status" value="2"/>
</dbReference>
<keyword evidence="5" id="KW-0732">Signal</keyword>
<feature type="transmembrane region" description="Helical" evidence="12">
    <location>
        <begin position="91"/>
        <end position="116"/>
    </location>
</feature>
<keyword evidence="4 12" id="KW-0812">Transmembrane</keyword>
<name>A0A814DTF1_9BILA</name>
<dbReference type="Proteomes" id="UP000663891">
    <property type="component" value="Unassembled WGS sequence"/>
</dbReference>
<comment type="caution">
    <text evidence="15">The sequence shown here is derived from an EMBL/GenBank/DDBJ whole genome shotgun (WGS) entry which is preliminary data.</text>
</comment>
<evidence type="ECO:0000259" key="14">
    <source>
        <dbReference type="PROSITE" id="PS50929"/>
    </source>
</evidence>
<evidence type="ECO:0000256" key="6">
    <source>
        <dbReference type="ARBA" id="ARBA00022737"/>
    </source>
</evidence>
<evidence type="ECO:0000256" key="7">
    <source>
        <dbReference type="ARBA" id="ARBA00022741"/>
    </source>
</evidence>
<dbReference type="Gene3D" id="3.40.50.300">
    <property type="entry name" value="P-loop containing nucleotide triphosphate hydrolases"/>
    <property type="match status" value="2"/>
</dbReference>
<dbReference type="OrthoDB" id="6500128at2759"/>
<keyword evidence="11" id="KW-0325">Glycoprotein</keyword>
<dbReference type="GO" id="GO:0005886">
    <property type="term" value="C:plasma membrane"/>
    <property type="evidence" value="ECO:0007669"/>
    <property type="project" value="UniProtKB-SubCell"/>
</dbReference>
<dbReference type="PROSITE" id="PS00211">
    <property type="entry name" value="ABC_TRANSPORTER_1"/>
    <property type="match status" value="1"/>
</dbReference>
<dbReference type="SUPFAM" id="SSF90123">
    <property type="entry name" value="ABC transporter transmembrane region"/>
    <property type="match status" value="2"/>
</dbReference>
<feature type="transmembrane region" description="Helical" evidence="12">
    <location>
        <begin position="1601"/>
        <end position="1622"/>
    </location>
</feature>
<feature type="transmembrane region" description="Helical" evidence="12">
    <location>
        <begin position="1702"/>
        <end position="1720"/>
    </location>
</feature>
<dbReference type="InterPro" id="IPR028994">
    <property type="entry name" value="Integrin_alpha_N"/>
</dbReference>
<feature type="transmembrane region" description="Helical" evidence="12">
    <location>
        <begin position="2122"/>
        <end position="2146"/>
    </location>
</feature>
<dbReference type="InterPro" id="IPR027417">
    <property type="entry name" value="P-loop_NTPase"/>
</dbReference>
<feature type="domain" description="ABC transporter" evidence="13">
    <location>
        <begin position="934"/>
        <end position="1303"/>
    </location>
</feature>
<dbReference type="Gene3D" id="1.20.1560.10">
    <property type="entry name" value="ABC transporter type 1, transmembrane domain"/>
    <property type="match status" value="2"/>
</dbReference>
<sequence length="2497" mass="282639">MLGHVVGAVSNVLLFGRITGLFATTSFAVDCDNQYQNLESGIINNTVCPFGIELNPLNYDRLQKLCHYDNKTISSTLSPLTPLFHDNVMHLVYWFFGFSILTYVSASLEYFCWTVATKRQTSRMSALLFRSLIQRVVTRETKEQLSTYSKAGQIAQEVFSSLRTVLSFNGSQSQQKKYEKELKLNEWHTVRKDAAFGVFTGWLFFINFAVYSIGFTFGAILMSYGNHRTVTISEILVVVSMFAQGLSLFNQIGPFFQSISEAQGAAVSVFRLIDEAHDENLNEREILEENISDERSIPNINGDIEFDNVSFSYPSRENVTTLNNLKLIARANQTTALVGSSGCGKSTCVSLLLRYYEPSSGRITIDGQSITDHKIKQFRQNIGVVSQEPILFGLSIYENIRFGKLNATRAEIEQAAEQANAHNFIMKLPKKYETLVGERGIQLSGGEKQRIALARALVKQPNILLLDEATSALDNVSEKIVQEALDRACKNRTTIVIAHRLTTIQNADYIYVLDKGSVIEEGTHETLLAKEGGKYQTMIKMQQSEKTIDTQDGSVNMTKAVAEDEEQLLERVRLLSESEAIDTNRRASMLTREKFVFLRLLKMNSPEWIFILIGCLACLLGGLRAPAFSILFAETVNQFNDCEYGDLRRRVLITCGLFILTGAVFMVLNFFQFVTFGVAGAKLVSRIRSKAFVCFLRQEVAYFDRPENSSGAICTQLSSNAAAIEDMAGSRLGVICQAFSMSIFGILLGLYYSWKLTIIIVAPSVIVMIAITIQIRLSSWLKTQSDLIYSQATTLAVEVITNMRTVKQLSMENQVSRQYSNMIDQELTLSWRPEALYAAVYGLNWAMHSLMLGLLYRRALILLENNELDMSDVVMVSAFGMFALDALKVVGMLARRIGASFSAANAIFDLFDRIPTINNGSNKGQELTNFRGETDFNQVKFVYPSRPAVLVLNKLQLSIKSGQRIALVGASGCGKSTIVQLLERFYDVSHGQLLLDGVDIRKLNLQWLRSRLGVVSQEPVLFDLTIAENITYGLENIPMDEIVLAATKANIHQFIQQLPQFELLSSFCSLSKEIISQTEADIDNNELVTLYLLSQEQIKLQIDGTIDLLKNAASSQMITYLNYSRNTIQINYLVSALNTNLIIKTQRSVNESIRTRAYQVTYSFGLNNSTQCSTKKIVADATLSQVIYELIDAESRSLMNRRPNSIIVNGFFTGCTPLEALLESTLDCLYQTECLQLLVDYFPIRQQMNFHANNSVLTSNHEKLSVNKYLNNLFIMNWSTKINYTKYFHQCSPSNCTYLKKDRTELSYGITLFISLYGGLIIILRLIASWSIDVLSKIKCCSKETNENSANKTINDAVKRYLSQLFIVSFVMNEDDFDKQLNTSLNQFYQLTGHNFDLMTNALRLLMQTDQLYTGPIRNTMDNSNTNLIENVVQNKTNTTQLVKLKFILNQIEEINSSMITCVCATGPYCKVPAVIYDLYYKQEANNNSLIYSVSGWVQGCLAMDSLLLSTLQCLYADSDCFPLLLRYTDKNWFNRQPSLIIRPMVYNPTMSNFPPNTPVSMMFREMMIEQWNPSLSHKSFYESCAPIYCTYSQKIRTKSFVGVIIELIATIGGIVALLRIVTPYLIKFILQLPTICKKKEQHQPRERVHRSCVDRVRIMIQKLIKLLSTTLIELNIFSTRDFGSNTDQITAKRYGRWATRLYIILFLSCLIILIFYTTIRPASLTKTFDQPSFIRYTHLKKTYGNKLKCSCSKIASTYDQFVEIKPEFHSICSSEFISEQWRIGITNGLVSNLSIYSQKDYRRFISAHIQYLQGLCRLSQQSVNNAVNESLTSLLVTTELLSAQNFYSHLNNSIEQSKSNAPILFSRLLFITRTVNHGNAFISTYGTNFEYISLVTKTMGSYAYTEGMIYDNECSCGLYSNCTTQATFVDENTSKIIPVKGLKTGCTPSESFRLSTLECFYDQSCLDLIQKYTNYHNSSTPLSTNSSRFPENTTIDELIKNLFNEQWFNQSNYSSYYEQCSPLLCSYTDIERFNILYTITLFLGLQGGLAIVLKWICPKLVRIVSTVNRSRKRRRTSIHPDNSLKISSDSSVIHNTALNVAITRADNITSERIIISPVRRYSNITVIIVLLIFLIVGIIIFSIYYTKHVSTTDAKVDDSLNTTASIMILTSSTTPELFCQLKFELISIKMSCIGNILSVAADFNNDNQVDLIYICDFNSTQNMALLFANGNETFQESIISYGSFNGLQHVLVADINNDNRSDLIFMHRSESNYAFTILLENGNGIFQTQNMLPQLMREEPRQISVIDLNNDKKVDIVMILKDECNVYVMFGNGNAIFSPEPILSVGVKCSLNEFVVGDVNNDSYFDIVVYDHRSLHIYVFFGQANETFESVKWFFTTIDAQISKIVIGDFDNDDQSDIGFIYIWKDLVYMIYQYNNNSFSDSGFYPSSQPQLSNDLLENVQVHKMILELSAILNVRQLFLEGPLISGESLSLSHQQ</sequence>
<evidence type="ECO:0000259" key="13">
    <source>
        <dbReference type="PROSITE" id="PS50893"/>
    </source>
</evidence>
<dbReference type="GO" id="GO:0015421">
    <property type="term" value="F:ABC-type oligopeptide transporter activity"/>
    <property type="evidence" value="ECO:0007669"/>
    <property type="project" value="TreeGrafter"/>
</dbReference>
<organism evidence="15 16">
    <name type="scientific">Adineta steineri</name>
    <dbReference type="NCBI Taxonomy" id="433720"/>
    <lineage>
        <taxon>Eukaryota</taxon>
        <taxon>Metazoa</taxon>
        <taxon>Spiralia</taxon>
        <taxon>Gnathifera</taxon>
        <taxon>Rotifera</taxon>
        <taxon>Eurotatoria</taxon>
        <taxon>Bdelloidea</taxon>
        <taxon>Adinetida</taxon>
        <taxon>Adinetidae</taxon>
        <taxon>Adineta</taxon>
    </lineage>
</organism>
<evidence type="ECO:0000256" key="5">
    <source>
        <dbReference type="ARBA" id="ARBA00022729"/>
    </source>
</evidence>
<dbReference type="InterPro" id="IPR003439">
    <property type="entry name" value="ABC_transporter-like_ATP-bd"/>
</dbReference>
<evidence type="ECO:0000256" key="10">
    <source>
        <dbReference type="ARBA" id="ARBA00023136"/>
    </source>
</evidence>
<evidence type="ECO:0000256" key="12">
    <source>
        <dbReference type="SAM" id="Phobius"/>
    </source>
</evidence>
<keyword evidence="6" id="KW-0677">Repeat</keyword>
<feature type="transmembrane region" description="Helical" evidence="12">
    <location>
        <begin position="732"/>
        <end position="752"/>
    </location>
</feature>
<dbReference type="SUPFAM" id="SSF69318">
    <property type="entry name" value="Integrin alpha N-terminal domain"/>
    <property type="match status" value="1"/>
</dbReference>
<accession>A0A814DTF1</accession>
<feature type="transmembrane region" description="Helical" evidence="12">
    <location>
        <begin position="2036"/>
        <end position="2057"/>
    </location>
</feature>
<dbReference type="CDD" id="cd18578">
    <property type="entry name" value="ABC_6TM_Pgp_ABCB1_D2_like"/>
    <property type="match status" value="1"/>
</dbReference>
<evidence type="ECO:0000256" key="1">
    <source>
        <dbReference type="ARBA" id="ARBA00004651"/>
    </source>
</evidence>
<feature type="domain" description="ABC transporter" evidence="13">
    <location>
        <begin position="304"/>
        <end position="540"/>
    </location>
</feature>
<feature type="transmembrane region" description="Helical" evidence="12">
    <location>
        <begin position="758"/>
        <end position="777"/>
    </location>
</feature>
<dbReference type="FunFam" id="3.40.50.300:FF:000066">
    <property type="entry name" value="ABC transporter B family member 1"/>
    <property type="match status" value="1"/>
</dbReference>
<dbReference type="SUPFAM" id="SSF52540">
    <property type="entry name" value="P-loop containing nucleoside triphosphate hydrolases"/>
    <property type="match status" value="2"/>
</dbReference>
<dbReference type="InterPro" id="IPR003593">
    <property type="entry name" value="AAA+_ATPase"/>
</dbReference>
<feature type="domain" description="ABC transmembrane type-1" evidence="14">
    <location>
        <begin position="612"/>
        <end position="899"/>
    </location>
</feature>
<dbReference type="PROSITE" id="PS50929">
    <property type="entry name" value="ABC_TM1F"/>
    <property type="match status" value="2"/>
</dbReference>
<dbReference type="GO" id="GO:0005524">
    <property type="term" value="F:ATP binding"/>
    <property type="evidence" value="ECO:0007669"/>
    <property type="project" value="UniProtKB-KW"/>
</dbReference>
<comment type="similarity">
    <text evidence="2">Belongs to the ABC transporter superfamily. ABCB family. Multidrug resistance exporter (TC 3.A.1.201) subfamily.</text>
</comment>
<evidence type="ECO:0000256" key="4">
    <source>
        <dbReference type="ARBA" id="ARBA00022692"/>
    </source>
</evidence>
<dbReference type="GO" id="GO:0005743">
    <property type="term" value="C:mitochondrial inner membrane"/>
    <property type="evidence" value="ECO:0007669"/>
    <property type="project" value="TreeGrafter"/>
</dbReference>
<evidence type="ECO:0000256" key="2">
    <source>
        <dbReference type="ARBA" id="ARBA00007577"/>
    </source>
</evidence>
<feature type="transmembrane region" description="Helical" evidence="12">
    <location>
        <begin position="651"/>
        <end position="679"/>
    </location>
</feature>
<dbReference type="GO" id="GO:0016887">
    <property type="term" value="F:ATP hydrolysis activity"/>
    <property type="evidence" value="ECO:0007669"/>
    <property type="project" value="InterPro"/>
</dbReference>
<keyword evidence="7" id="KW-0547">Nucleotide-binding</keyword>
<dbReference type="InterPro" id="IPR013517">
    <property type="entry name" value="FG-GAP"/>
</dbReference>
<dbReference type="InterPro" id="IPR036640">
    <property type="entry name" value="ABC1_TM_sf"/>
</dbReference>
<dbReference type="Pfam" id="PF13517">
    <property type="entry name" value="FG-GAP_3"/>
    <property type="match status" value="2"/>
</dbReference>
<keyword evidence="3" id="KW-0813">Transport</keyword>
<evidence type="ECO:0000256" key="9">
    <source>
        <dbReference type="ARBA" id="ARBA00022989"/>
    </source>
</evidence>